<feature type="region of interest" description="Disordered" evidence="5">
    <location>
        <begin position="1084"/>
        <end position="1129"/>
    </location>
</feature>
<dbReference type="PANTHER" id="PTHR19980:SF0">
    <property type="entry name" value="CLEAVAGE STIMULATION FACTOR SUBUNIT 3"/>
    <property type="match status" value="1"/>
</dbReference>
<keyword evidence="4" id="KW-0507">mRNA processing</keyword>
<feature type="compositionally biased region" description="Low complexity" evidence="5">
    <location>
        <begin position="1008"/>
        <end position="1022"/>
    </location>
</feature>
<protein>
    <recommendedName>
        <fullName evidence="4">mRNA 3'-end-processing protein RNA14</fullName>
    </recommendedName>
</protein>
<evidence type="ECO:0000256" key="1">
    <source>
        <dbReference type="ARBA" id="ARBA00002863"/>
    </source>
</evidence>
<dbReference type="SMART" id="SM00386">
    <property type="entry name" value="HAT"/>
    <property type="match status" value="6"/>
</dbReference>
<feature type="region of interest" description="Disordered" evidence="5">
    <location>
        <begin position="990"/>
        <end position="1064"/>
    </location>
</feature>
<dbReference type="Pfam" id="PF05843">
    <property type="entry name" value="Suf"/>
    <property type="match status" value="1"/>
</dbReference>
<comment type="caution">
    <text evidence="7">The sequence shown here is derived from an EMBL/GenBank/DDBJ whole genome shotgun (WGS) entry which is preliminary data.</text>
</comment>
<feature type="compositionally biased region" description="Basic and acidic residues" evidence="5">
    <location>
        <begin position="33"/>
        <end position="49"/>
    </location>
</feature>
<dbReference type="Proteomes" id="UP001320420">
    <property type="component" value="Unassembled WGS sequence"/>
</dbReference>
<evidence type="ECO:0000256" key="3">
    <source>
        <dbReference type="ARBA" id="ARBA00023242"/>
    </source>
</evidence>
<dbReference type="SUPFAM" id="SSF48452">
    <property type="entry name" value="TPR-like"/>
    <property type="match status" value="2"/>
</dbReference>
<dbReference type="GO" id="GO:0003729">
    <property type="term" value="F:mRNA binding"/>
    <property type="evidence" value="ECO:0007669"/>
    <property type="project" value="TreeGrafter"/>
</dbReference>
<feature type="compositionally biased region" description="Acidic residues" evidence="5">
    <location>
        <begin position="69"/>
        <end position="80"/>
    </location>
</feature>
<evidence type="ECO:0000256" key="2">
    <source>
        <dbReference type="ARBA" id="ARBA00022737"/>
    </source>
</evidence>
<feature type="domain" description="Suppressor of forked" evidence="6">
    <location>
        <begin position="230"/>
        <end position="837"/>
    </location>
</feature>
<feature type="compositionally biased region" description="Low complexity" evidence="5">
    <location>
        <begin position="84"/>
        <end position="106"/>
    </location>
</feature>
<dbReference type="GO" id="GO:0180010">
    <property type="term" value="P:co-transcriptional mRNA 3'-end processing, cleavage and polyadenylation pathway"/>
    <property type="evidence" value="ECO:0007669"/>
    <property type="project" value="UniProtKB-UniRule"/>
</dbReference>
<dbReference type="GO" id="GO:0005634">
    <property type="term" value="C:nucleus"/>
    <property type="evidence" value="ECO:0007669"/>
    <property type="project" value="UniProtKB-SubCell"/>
</dbReference>
<dbReference type="InterPro" id="IPR045243">
    <property type="entry name" value="Rna14-like"/>
</dbReference>
<keyword evidence="3 4" id="KW-0539">Nucleus</keyword>
<keyword evidence="2" id="KW-0677">Repeat</keyword>
<evidence type="ECO:0000256" key="4">
    <source>
        <dbReference type="RuleBase" id="RU369035"/>
    </source>
</evidence>
<dbReference type="AlphaFoldDB" id="A0AAN9UTW1"/>
<evidence type="ECO:0000256" key="5">
    <source>
        <dbReference type="SAM" id="MobiDB-lite"/>
    </source>
</evidence>
<dbReference type="InterPro" id="IPR003107">
    <property type="entry name" value="HAT"/>
</dbReference>
<dbReference type="GO" id="GO:0005737">
    <property type="term" value="C:cytoplasm"/>
    <property type="evidence" value="ECO:0007669"/>
    <property type="project" value="UniProtKB-SubCell"/>
</dbReference>
<feature type="compositionally biased region" description="Low complexity" evidence="5">
    <location>
        <begin position="176"/>
        <end position="192"/>
    </location>
</feature>
<sequence length="1129" mass="124874">MASEASDNPAATPEGQSENTAAVAWEEQGWNGHSEDLTASHIQHSDQQHQEPAISVDPAPNSASSGDSASDDEDAGEYDPESITFPTTDPVPVAVATAAAPTLVVESEPEPEPEQEPEPEPEPEQPRPSKKPKTKGGFLVGSSDDEDDEETPTPTLTPTPDASLKPLPVPAPAPAPAQTFSPSPLQQSTTSQELPAQIPAQVPAQVSNDQNTINNAVTTASILQPSTDYIDNLEDRIKEDPRGAVNAWLELVREHRSRGQIDGARAVYERFFKIFPQAAPVWVEYLKLELSLDNFQPAEHIFGRTLLNIPDVELWTAYLDYIRRRNDLNDPTGQARQIVNQSYEFVLDNIGQDRDAGQVWHDYIHFLKTGPGQIGGNSWQDQQKVDLLRKAYQRAICIPMANLHALWREYDQFEQSLNKATARKFIQERSPSYMTARTANTQLENITRGLKKSELPRLPPAPGFAGDQEFFEQVNLWKNWLSWEKSDPLVLQTDEPETYKQRVLHVYRRALLPLRFYPDMWVDAAEWCFENGILSKDGHDAGLQFLVDGVAANPESPLLALKHADRIESTHPAGEGDAGKAALAEAVRAPFDKTLSHLYDMIRIQKEKEAAALKMAREEPGGDNAEEDDEGEIPERLPQQMSKETRIKALQDAFAAQIQMLCQQISYLWIALARAFRRIQGQGQQNPPTGVRGIFSQARAKGRLTSDVYVAIALTEWEIYHDKVATKIFDRGCKLFPEDEYIIVEYLKHLHSRHDATNARLVFSKTVQAFKQKGETNPAILQKLRPLYAYFHGYEAKYGELAQIKELEKQMAELFPQDPTLAQFAARFSSERFNPITAPLIISPATQMRPKLLQSVEQVPMSIQESPPPMAQVDRSPRPQYSQAVASPKRPFPADDQDDYNPPRKMQRGVSPLKGAAGRRLDQQRRAQHGQAASTYSNAPTPLPRDITFLLGLIPAADAFNAQRFSADGIVRLLGRTNVPDYNDWKARQSQAIRSDAHNSRAHTRQASSEYPPYSSYSRDSPGPTLGRPISPYGGAPRPPQTTTAPYRNSPLRPGSSGSYEPPPALYQQFNPMMLAAAAAANGGGAFPPAVAWQGAGLGGNFAPPPNPYGGGGAPSTQGPPPPQYGGWS</sequence>
<evidence type="ECO:0000259" key="6">
    <source>
        <dbReference type="Pfam" id="PF05843"/>
    </source>
</evidence>
<feature type="compositionally biased region" description="Low complexity" evidence="5">
    <location>
        <begin position="57"/>
        <end position="68"/>
    </location>
</feature>
<feature type="compositionally biased region" description="Polar residues" evidence="5">
    <location>
        <begin position="931"/>
        <end position="940"/>
    </location>
</feature>
<comment type="function">
    <text evidence="1 4">Component of the cleavage factor IA (CFIA) complex, which is involved in the endonucleolytic cleavage during polyadenylation-dependent pre-mRNA 3'-end formation.</text>
</comment>
<gene>
    <name evidence="7" type="primary">RNA14</name>
    <name evidence="7" type="ORF">SLS62_004606</name>
</gene>
<dbReference type="Gene3D" id="1.25.40.1040">
    <property type="match status" value="1"/>
</dbReference>
<proteinExistence type="predicted"/>
<feature type="compositionally biased region" description="Pro residues" evidence="5">
    <location>
        <begin position="1118"/>
        <end position="1129"/>
    </location>
</feature>
<dbReference type="InterPro" id="IPR008847">
    <property type="entry name" value="Suf"/>
</dbReference>
<dbReference type="EMBL" id="JAKJXP020000029">
    <property type="protein sequence ID" value="KAK7753316.1"/>
    <property type="molecule type" value="Genomic_DNA"/>
</dbReference>
<feature type="region of interest" description="Disordered" evidence="5">
    <location>
        <begin position="614"/>
        <end position="639"/>
    </location>
</feature>
<accession>A0AAN9UTW1</accession>
<dbReference type="InterPro" id="IPR011990">
    <property type="entry name" value="TPR-like_helical_dom_sf"/>
</dbReference>
<feature type="compositionally biased region" description="Acidic residues" evidence="5">
    <location>
        <begin position="107"/>
        <end position="123"/>
    </location>
</feature>
<keyword evidence="8" id="KW-1185">Reference proteome</keyword>
<evidence type="ECO:0000313" key="7">
    <source>
        <dbReference type="EMBL" id="KAK7753316.1"/>
    </source>
</evidence>
<feature type="compositionally biased region" description="Low complexity" evidence="5">
    <location>
        <begin position="152"/>
        <end position="166"/>
    </location>
</feature>
<comment type="subcellular location">
    <subcellularLocation>
        <location evidence="4">Nucleus</location>
    </subcellularLocation>
    <subcellularLocation>
        <location evidence="4">Cytoplasm</location>
    </subcellularLocation>
    <text evidence="4">Nucleus and/or cytoplasm.</text>
</comment>
<feature type="region of interest" description="Disordered" evidence="5">
    <location>
        <begin position="861"/>
        <end position="941"/>
    </location>
</feature>
<feature type="region of interest" description="Disordered" evidence="5">
    <location>
        <begin position="1"/>
        <end position="195"/>
    </location>
</feature>
<reference evidence="7 8" key="1">
    <citation type="submission" date="2024-02" db="EMBL/GenBank/DDBJ databases">
        <title>De novo assembly and annotation of 12 fungi associated with fruit tree decline syndrome in Ontario, Canada.</title>
        <authorList>
            <person name="Sulman M."/>
            <person name="Ellouze W."/>
            <person name="Ilyukhin E."/>
        </authorList>
    </citation>
    <scope>NUCLEOTIDE SEQUENCE [LARGE SCALE GENOMIC DNA]</scope>
    <source>
        <strain evidence="7 8">M11/M66-122</strain>
    </source>
</reference>
<evidence type="ECO:0000313" key="8">
    <source>
        <dbReference type="Proteomes" id="UP001320420"/>
    </source>
</evidence>
<organism evidence="7 8">
    <name type="scientific">Diatrype stigma</name>
    <dbReference type="NCBI Taxonomy" id="117547"/>
    <lineage>
        <taxon>Eukaryota</taxon>
        <taxon>Fungi</taxon>
        <taxon>Dikarya</taxon>
        <taxon>Ascomycota</taxon>
        <taxon>Pezizomycotina</taxon>
        <taxon>Sordariomycetes</taxon>
        <taxon>Xylariomycetidae</taxon>
        <taxon>Xylariales</taxon>
        <taxon>Diatrypaceae</taxon>
        <taxon>Diatrype</taxon>
    </lineage>
</organism>
<name>A0AAN9UTW1_9PEZI</name>
<dbReference type="PANTHER" id="PTHR19980">
    <property type="entry name" value="RNA CLEAVAGE STIMULATION FACTOR"/>
    <property type="match status" value="1"/>
</dbReference>
<keyword evidence="4" id="KW-0963">Cytoplasm</keyword>